<reference evidence="2" key="1">
    <citation type="submission" date="2018-05" db="EMBL/GenBank/DDBJ databases">
        <title>Genome Sequencing of selected type strains of the family Eggerthellaceae.</title>
        <authorList>
            <person name="Danylec N."/>
            <person name="Stoll D.A."/>
            <person name="Doetsch A."/>
            <person name="Huch M."/>
        </authorList>
    </citation>
    <scope>NUCLEOTIDE SEQUENCE [LARGE SCALE GENOMIC DNA]</scope>
    <source>
        <strain evidence="2">DSM 27213</strain>
    </source>
</reference>
<dbReference type="PANTHER" id="PTHR34374:SF1">
    <property type="entry name" value="LARGE RIBOSOMAL RNA SUBUNIT ACCUMULATION PROTEIN YCED HOMOLOG 1, CHLOROPLASTIC"/>
    <property type="match status" value="1"/>
</dbReference>
<dbReference type="Proteomes" id="UP000285258">
    <property type="component" value="Unassembled WGS sequence"/>
</dbReference>
<proteinExistence type="predicted"/>
<dbReference type="Pfam" id="PF02620">
    <property type="entry name" value="YceD"/>
    <property type="match status" value="1"/>
</dbReference>
<name>A0A423UGS8_9ACTN</name>
<accession>A0A423UGS8</accession>
<evidence type="ECO:0000313" key="2">
    <source>
        <dbReference type="Proteomes" id="UP000285258"/>
    </source>
</evidence>
<organism evidence="1 2">
    <name type="scientific">Gordonibacter urolithinfaciens</name>
    <dbReference type="NCBI Taxonomy" id="1335613"/>
    <lineage>
        <taxon>Bacteria</taxon>
        <taxon>Bacillati</taxon>
        <taxon>Actinomycetota</taxon>
        <taxon>Coriobacteriia</taxon>
        <taxon>Eggerthellales</taxon>
        <taxon>Eggerthellaceae</taxon>
        <taxon>Gordonibacter</taxon>
    </lineage>
</organism>
<dbReference type="EMBL" id="QIBW01000029">
    <property type="protein sequence ID" value="ROT87930.1"/>
    <property type="molecule type" value="Genomic_DNA"/>
</dbReference>
<protein>
    <submittedName>
        <fullName evidence="1">DUF177 domain-containing protein</fullName>
    </submittedName>
</protein>
<dbReference type="InterPro" id="IPR003772">
    <property type="entry name" value="YceD"/>
</dbReference>
<dbReference type="AlphaFoldDB" id="A0A423UGS8"/>
<sequence>METTRIPIPSELFAPAESSHFEGSYTVPVVKAGPDLYDFAEPLSWQVDVTNTGDALLVTGTVEGEARTSCARCVDDFSFPVTGEVEGYFLLGADKEAPEDMDDDEFDVLPEDNVIDLEPLLNAALLLEFPLVPLCDDECKGLCPTCGANLNEGPCGCAPAEGDGGDDVPPNPFAVLKDFPFEQN</sequence>
<evidence type="ECO:0000313" key="1">
    <source>
        <dbReference type="EMBL" id="ROT87930.1"/>
    </source>
</evidence>
<gene>
    <name evidence="1" type="ORF">DMP12_13970</name>
</gene>
<dbReference type="PANTHER" id="PTHR34374">
    <property type="entry name" value="LARGE RIBOSOMAL RNA SUBUNIT ACCUMULATION PROTEIN YCED HOMOLOG 1, CHLOROPLASTIC"/>
    <property type="match status" value="1"/>
</dbReference>
<comment type="caution">
    <text evidence="1">The sequence shown here is derived from an EMBL/GenBank/DDBJ whole genome shotgun (WGS) entry which is preliminary data.</text>
</comment>
<dbReference type="RefSeq" id="WP_096228408.1">
    <property type="nucleotide sequence ID" value="NZ_CP168029.1"/>
</dbReference>